<keyword evidence="3" id="KW-1185">Reference proteome</keyword>
<evidence type="ECO:0000313" key="3">
    <source>
        <dbReference type="Proteomes" id="UP000320386"/>
    </source>
</evidence>
<dbReference type="RefSeq" id="WP_145444946.1">
    <property type="nucleotide sequence ID" value="NZ_CP036280.1"/>
</dbReference>
<evidence type="ECO:0008006" key="4">
    <source>
        <dbReference type="Google" id="ProtNLM"/>
    </source>
</evidence>
<dbReference type="AlphaFoldDB" id="A0A518BV05"/>
<evidence type="ECO:0000256" key="1">
    <source>
        <dbReference type="SAM" id="MobiDB-lite"/>
    </source>
</evidence>
<dbReference type="OrthoDB" id="5916568at2"/>
<accession>A0A518BV05</accession>
<organism evidence="2 3">
    <name type="scientific">Mucisphaera calidilacus</name>
    <dbReference type="NCBI Taxonomy" id="2527982"/>
    <lineage>
        <taxon>Bacteria</taxon>
        <taxon>Pseudomonadati</taxon>
        <taxon>Planctomycetota</taxon>
        <taxon>Phycisphaerae</taxon>
        <taxon>Phycisphaerales</taxon>
        <taxon>Phycisphaeraceae</taxon>
        <taxon>Mucisphaera</taxon>
    </lineage>
</organism>
<dbReference type="Proteomes" id="UP000320386">
    <property type="component" value="Chromosome"/>
</dbReference>
<name>A0A518BV05_9BACT</name>
<evidence type="ECO:0000313" key="2">
    <source>
        <dbReference type="EMBL" id="QDU70799.1"/>
    </source>
</evidence>
<sequence length="234" mass="26013">MLVLILTESWSVHAQTLDLIAPSEIVWPTDTTFAEQLEEAEQQLKERGSSDPLIFEKARLEHLLGAKGDRDLARSAYQALRGLHERYPDDPVISAYFGSAMMLRAQRAWLFTTKGRLVEEGGDLMKRSLEAAPDDAEVHAVIGLSLVDLPDWMEQQAEGQEQIRLGAQLAQGVDAPRRWSPALRAMMVEAYARHSGEALDPDSRRALLETAVSLAPESDAGQRAEQRLREMASP</sequence>
<dbReference type="KEGG" id="mcad:Pan265_06360"/>
<reference evidence="2 3" key="1">
    <citation type="submission" date="2019-02" db="EMBL/GenBank/DDBJ databases">
        <title>Deep-cultivation of Planctomycetes and their phenomic and genomic characterization uncovers novel biology.</title>
        <authorList>
            <person name="Wiegand S."/>
            <person name="Jogler M."/>
            <person name="Boedeker C."/>
            <person name="Pinto D."/>
            <person name="Vollmers J."/>
            <person name="Rivas-Marin E."/>
            <person name="Kohn T."/>
            <person name="Peeters S.H."/>
            <person name="Heuer A."/>
            <person name="Rast P."/>
            <person name="Oberbeckmann S."/>
            <person name="Bunk B."/>
            <person name="Jeske O."/>
            <person name="Meyerdierks A."/>
            <person name="Storesund J.E."/>
            <person name="Kallscheuer N."/>
            <person name="Luecker S."/>
            <person name="Lage O.M."/>
            <person name="Pohl T."/>
            <person name="Merkel B.J."/>
            <person name="Hornburger P."/>
            <person name="Mueller R.-W."/>
            <person name="Bruemmer F."/>
            <person name="Labrenz M."/>
            <person name="Spormann A.M."/>
            <person name="Op den Camp H."/>
            <person name="Overmann J."/>
            <person name="Amann R."/>
            <person name="Jetten M.S.M."/>
            <person name="Mascher T."/>
            <person name="Medema M.H."/>
            <person name="Devos D.P."/>
            <person name="Kaster A.-K."/>
            <person name="Ovreas L."/>
            <person name="Rohde M."/>
            <person name="Galperin M.Y."/>
            <person name="Jogler C."/>
        </authorList>
    </citation>
    <scope>NUCLEOTIDE SEQUENCE [LARGE SCALE GENOMIC DNA]</scope>
    <source>
        <strain evidence="2 3">Pan265</strain>
    </source>
</reference>
<protein>
    <recommendedName>
        <fullName evidence="4">Tetratricopeptide repeat protein</fullName>
    </recommendedName>
</protein>
<feature type="region of interest" description="Disordered" evidence="1">
    <location>
        <begin position="212"/>
        <end position="234"/>
    </location>
</feature>
<proteinExistence type="predicted"/>
<feature type="compositionally biased region" description="Basic and acidic residues" evidence="1">
    <location>
        <begin position="220"/>
        <end position="234"/>
    </location>
</feature>
<gene>
    <name evidence="2" type="ORF">Pan265_06360</name>
</gene>
<dbReference type="EMBL" id="CP036280">
    <property type="protein sequence ID" value="QDU70799.1"/>
    <property type="molecule type" value="Genomic_DNA"/>
</dbReference>